<protein>
    <recommendedName>
        <fullName evidence="4">Aminotransferase-like plant mobile domain-containing protein</fullName>
    </recommendedName>
</protein>
<evidence type="ECO:0000256" key="1">
    <source>
        <dbReference type="SAM" id="Coils"/>
    </source>
</evidence>
<dbReference type="EMBL" id="OIVN01005130">
    <property type="protein sequence ID" value="SPD21040.1"/>
    <property type="molecule type" value="Genomic_DNA"/>
</dbReference>
<evidence type="ECO:0000256" key="2">
    <source>
        <dbReference type="SAM" id="MobiDB-lite"/>
    </source>
</evidence>
<feature type="coiled-coil region" evidence="1">
    <location>
        <begin position="1234"/>
        <end position="1261"/>
    </location>
</feature>
<feature type="region of interest" description="Disordered" evidence="2">
    <location>
        <begin position="720"/>
        <end position="800"/>
    </location>
</feature>
<name>A0A2N9IAF0_FAGSY</name>
<feature type="compositionally biased region" description="Low complexity" evidence="2">
    <location>
        <begin position="722"/>
        <end position="732"/>
    </location>
</feature>
<evidence type="ECO:0000313" key="3">
    <source>
        <dbReference type="EMBL" id="SPD21040.1"/>
    </source>
</evidence>
<feature type="compositionally biased region" description="Polar residues" evidence="2">
    <location>
        <begin position="746"/>
        <end position="763"/>
    </location>
</feature>
<feature type="region of interest" description="Disordered" evidence="2">
    <location>
        <begin position="1286"/>
        <end position="1323"/>
    </location>
</feature>
<proteinExistence type="predicted"/>
<accession>A0A2N9IAF0</accession>
<gene>
    <name evidence="3" type="ORF">FSB_LOCUS48922</name>
</gene>
<sequence>MRHIVGKLSTSSFQRYKVCTNRSSDEGVMAPGSRGIGAVFVHSSGEDSDQTGDAFGEPRVPRRSRSHYLSNAPGLADQLVASRKDSAREGGSCAAYFCKVPDSRESELGLVRYGPASRVHRGVFGPFEGSFPIRIPADPDKFLAIREFHVVHGCVLFPMCPGSQINLLRVRKTLCASAATSVGKFRKFQHSLISSACFHARGRRSSRCRIPTILVSSESLRYLLFNVLATTLSFLVRFRPVKYGIEALDILYTLVKGCSPNSWEMYPGLHFKGFWARRTLVGLETARSNLGHFGQLQTWSTLVKLGQTLGNVSRTFFLGVFDAESPRRIRPAWFGLSRFARRHSRKSRGPRAAFPLHFVAFFPFSLSGPHFAPLHSFAHILLSGTPIDAPSSPTRSTRLRSTISFRLYVPQFGLDDHPSLKPGMNRGRIGLGDHPGLETKFVIRVRIGLGDHPGLETETNRGRIGLGDHPGLETKFVIRVRIGLGDHPGLETETNRGRIGLGDHPGLETKFVIRVRIGLGDHPGLETETNRGRIGLGDHPGLETKFVIRVRIGLGDHPGLETETNRGRIGLGDHPGLETKFVIRVRIGLGDHPGLETETNRGRIGLGDHPGLETKFVIRVRIGLGDHPGLETETNRGRIGLGDHPGLETKFVIRHFVKIMSDRGSGSGGHRRSDRLAKGKAVAYAPESSPDTDDEYDAMEDVRTRVDASLARDLQAEFDAEAAGSAPSAARAPPRPGVVIGRSAGPSETTRPSPQPSVTTGSSDAPPAAPRRAHTRSTGILPSRLKRQRSEGIPDSAGTIPEDYVAPGFRYPPHGGIRPRYPVAVEISDTPLLTNLLAHPSSLVRRCQEPPYSAGRGGWSEFSRLLAVSRPEYREFLIGLGFGPFLSIPYVSVYHPAVWCFIERFFHHTGTFHLSTCEMAVLPVDWSAILGIRFGGRAPPSEPIDGFEAREILGLADHDATEGTRRPSVRIRYLADVLRRDREEPPTELRYRQWAAYFIFSCFLGNDRSIVPTPIVGMFRDIDTLREYDWGALTYGFYIRVDFRWLLTRISLLPGVGIPSRIERMTTCTLLELRMTVDCLRDADIIFQPYSAALSQRPEVFRAVALSRLRLWIRTTRSWELLLGERTVRQLGDEAVVPVDPSPLMTIEDYIPRAPSDPYIAGVSAYPSLVREGVPYQEWFEQVSLGSLMSLHEVEGGRVMGGVAMDSHHIRSSGQIERLEGEVLRLQLELSVSADRYTADMDRVQGEMASMQTEATQMRRDLASRDAEVTRLAAAVRRLEEQLQGMGITPVTGADLSGLGQPSSSPPRDPVSRDWFFDDPSPP</sequence>
<feature type="region of interest" description="Disordered" evidence="2">
    <location>
        <begin position="662"/>
        <end position="698"/>
    </location>
</feature>
<organism evidence="3">
    <name type="scientific">Fagus sylvatica</name>
    <name type="common">Beechnut</name>
    <dbReference type="NCBI Taxonomy" id="28930"/>
    <lineage>
        <taxon>Eukaryota</taxon>
        <taxon>Viridiplantae</taxon>
        <taxon>Streptophyta</taxon>
        <taxon>Embryophyta</taxon>
        <taxon>Tracheophyta</taxon>
        <taxon>Spermatophyta</taxon>
        <taxon>Magnoliopsida</taxon>
        <taxon>eudicotyledons</taxon>
        <taxon>Gunneridae</taxon>
        <taxon>Pentapetalae</taxon>
        <taxon>rosids</taxon>
        <taxon>fabids</taxon>
        <taxon>Fagales</taxon>
        <taxon>Fagaceae</taxon>
        <taxon>Fagus</taxon>
    </lineage>
</organism>
<feature type="region of interest" description="Disordered" evidence="2">
    <location>
        <begin position="42"/>
        <end position="69"/>
    </location>
</feature>
<reference evidence="3" key="1">
    <citation type="submission" date="2018-02" db="EMBL/GenBank/DDBJ databases">
        <authorList>
            <person name="Cohen D.B."/>
            <person name="Kent A.D."/>
        </authorList>
    </citation>
    <scope>NUCLEOTIDE SEQUENCE</scope>
</reference>
<evidence type="ECO:0008006" key="4">
    <source>
        <dbReference type="Google" id="ProtNLM"/>
    </source>
</evidence>
<keyword evidence="1" id="KW-0175">Coiled coil</keyword>